<proteinExistence type="predicted"/>
<accession>A0ACB9YSD1</accession>
<dbReference type="Proteomes" id="UP001497700">
    <property type="component" value="Unassembled WGS sequence"/>
</dbReference>
<keyword evidence="2" id="KW-1185">Reference proteome</keyword>
<evidence type="ECO:0000313" key="2">
    <source>
        <dbReference type="Proteomes" id="UP001497700"/>
    </source>
</evidence>
<name>A0ACB9YSD1_9PEZI</name>
<reference evidence="1 2" key="1">
    <citation type="journal article" date="2022" name="New Phytol.">
        <title>Ecological generalism drives hyperdiversity of secondary metabolite gene clusters in xylarialean endophytes.</title>
        <authorList>
            <person name="Franco M.E.E."/>
            <person name="Wisecaver J.H."/>
            <person name="Arnold A.E."/>
            <person name="Ju Y.M."/>
            <person name="Slot J.C."/>
            <person name="Ahrendt S."/>
            <person name="Moore L.P."/>
            <person name="Eastman K.E."/>
            <person name="Scott K."/>
            <person name="Konkel Z."/>
            <person name="Mondo S.J."/>
            <person name="Kuo A."/>
            <person name="Hayes R.D."/>
            <person name="Haridas S."/>
            <person name="Andreopoulos B."/>
            <person name="Riley R."/>
            <person name="LaButti K."/>
            <person name="Pangilinan J."/>
            <person name="Lipzen A."/>
            <person name="Amirebrahimi M."/>
            <person name="Yan J."/>
            <person name="Adam C."/>
            <person name="Keymanesh K."/>
            <person name="Ng V."/>
            <person name="Louie K."/>
            <person name="Northen T."/>
            <person name="Drula E."/>
            <person name="Henrissat B."/>
            <person name="Hsieh H.M."/>
            <person name="Youens-Clark K."/>
            <person name="Lutzoni F."/>
            <person name="Miadlikowska J."/>
            <person name="Eastwood D.C."/>
            <person name="Hamelin R.C."/>
            <person name="Grigoriev I.V."/>
            <person name="U'Ren J.M."/>
        </authorList>
    </citation>
    <scope>NUCLEOTIDE SEQUENCE [LARGE SCALE GENOMIC DNA]</scope>
    <source>
        <strain evidence="1 2">CBS 119005</strain>
    </source>
</reference>
<gene>
    <name evidence="1" type="ORF">F4820DRAFT_42027</name>
</gene>
<dbReference type="EMBL" id="MU393539">
    <property type="protein sequence ID" value="KAI4861868.1"/>
    <property type="molecule type" value="Genomic_DNA"/>
</dbReference>
<organism evidence="1 2">
    <name type="scientific">Hypoxylon rubiginosum</name>
    <dbReference type="NCBI Taxonomy" id="110542"/>
    <lineage>
        <taxon>Eukaryota</taxon>
        <taxon>Fungi</taxon>
        <taxon>Dikarya</taxon>
        <taxon>Ascomycota</taxon>
        <taxon>Pezizomycotina</taxon>
        <taxon>Sordariomycetes</taxon>
        <taxon>Xylariomycetidae</taxon>
        <taxon>Xylariales</taxon>
        <taxon>Hypoxylaceae</taxon>
        <taxon>Hypoxylon</taxon>
    </lineage>
</organism>
<evidence type="ECO:0000313" key="1">
    <source>
        <dbReference type="EMBL" id="KAI4861868.1"/>
    </source>
</evidence>
<sequence length="553" mass="60521">MAPVPFQHPLRYVPLAAVGIHLTSVVYLTYAIGASLYTSYKSLGPAQDTRSRLAQRKKLIPAFLALATAALSLATYTSVISASLSYKTWAYEHGLDDPELFIPDEEAVLAPEDSSTVSFAYIGHWLSDTPIYFDALEIVAEKARRFWWGQQIDLATVAFSVLLSIEGRRRKIPLNSAFLALAHLVNLSFAQNLFYLALLLTPSPLVSGGDDLEPPVAPVRTSKLSHIRNKFFPPKSKDWHLHPVALLSALALSYGSIFFIPYAANTPSFSTVVLFTRASTFLPLFLPAIAPMRWGTIQSHPHDAYSSYMAVFKTISAASFVLQTKASVLGLVYNTPNSHYHRHSTFFPWDLKERSTWERSTTALGKVLGSLSDHPAVQAVGWDSLLCTLSLGIWAAVRATDVQDIIKSAIPVYNFRRKIEQPIDESASNTSIKAESEAADDVASEHSMTLRRSGRRTKSRVGSIASSSGPSEEGIVFPVTPGRKRGRPRKTKQSEEEKAYEPTPSETRELVEGDVLPADGLDWESAALTWGLVAFAGLGSACAGVFGGECISR</sequence>
<comment type="caution">
    <text evidence="1">The sequence shown here is derived from an EMBL/GenBank/DDBJ whole genome shotgun (WGS) entry which is preliminary data.</text>
</comment>
<protein>
    <submittedName>
        <fullName evidence="1">Uncharacterized protein</fullName>
    </submittedName>
</protein>